<reference evidence="4" key="1">
    <citation type="submission" date="2024-03" db="EMBL/GenBank/DDBJ databases">
        <title>WGS assembly of Saponaria officinalis var. Norfolk2.</title>
        <authorList>
            <person name="Jenkins J."/>
            <person name="Shu S."/>
            <person name="Grimwood J."/>
            <person name="Barry K."/>
            <person name="Goodstein D."/>
            <person name="Schmutz J."/>
            <person name="Leebens-Mack J."/>
            <person name="Osbourn A."/>
        </authorList>
    </citation>
    <scope>NUCLEOTIDE SEQUENCE [LARGE SCALE GENOMIC DNA]</scope>
    <source>
        <strain evidence="4">JIC</strain>
    </source>
</reference>
<evidence type="ECO:0000256" key="1">
    <source>
        <dbReference type="ARBA" id="ARBA00009861"/>
    </source>
</evidence>
<dbReference type="EMBL" id="JBDFQZ010000011">
    <property type="protein sequence ID" value="KAK9676663.1"/>
    <property type="molecule type" value="Genomic_DNA"/>
</dbReference>
<evidence type="ECO:0000313" key="5">
    <source>
        <dbReference type="Proteomes" id="UP001443914"/>
    </source>
</evidence>
<comment type="caution">
    <text evidence="4">The sequence shown here is derived from an EMBL/GenBank/DDBJ whole genome shotgun (WGS) entry which is preliminary data.</text>
</comment>
<evidence type="ECO:0000256" key="3">
    <source>
        <dbReference type="ARBA" id="ARBA00023315"/>
    </source>
</evidence>
<dbReference type="PANTHER" id="PTHR31623:SF17">
    <property type="entry name" value="F21J9.9"/>
    <property type="match status" value="1"/>
</dbReference>
<dbReference type="Proteomes" id="UP001443914">
    <property type="component" value="Unassembled WGS sequence"/>
</dbReference>
<dbReference type="InterPro" id="IPR023213">
    <property type="entry name" value="CAT-like_dom_sf"/>
</dbReference>
<protein>
    <recommendedName>
        <fullName evidence="6">Transferase, Chloramphenicol acetyltransferase-like domain protein</fullName>
    </recommendedName>
</protein>
<dbReference type="PANTHER" id="PTHR31623">
    <property type="entry name" value="F21J9.9"/>
    <property type="match status" value="1"/>
</dbReference>
<proteinExistence type="inferred from homology"/>
<name>A0AAW1HJQ1_SAPOF</name>
<keyword evidence="3" id="KW-0012">Acyltransferase</keyword>
<sequence length="435" mass="48935">MIVKVISKEIITPSIPTPKHLNLHNLSLLDDLNSPVLMPLIFFYSLNPSLNPQINTKFPLNTMLDRLKTSLATTLTKFYPLAGRINDRNYVVCNDEGIPYVQTRVNTHLIDVVNNAEVCDLDNLLPCKPNGPSKLPLAIQVNIFECGGIAIGLCINHKISDAFSVLMFVNNWSIIARCGETNCGSYLLHCFDVAKLFPLTNDVSNKYVFKNKKSVSKRFTFDEISIRSIKSKYMIGNEKVSFGLVLLAFIYTRIVATSQSINVLPYVVSQAVNLRSKINSTAQNNCFYFGNVFLDAIAPPSVANEVRAEMFLEMVEQMRKAMMKIDSNFISKIQNGTQDLAYVTDRLDRAQRRKIAMLAFSNYSGLPVYESDFGWGKPVWVTSATLPMTKIVIFIPSQTATHVDVYVNLNNEDMKTLESDHEFISFCTKNLCSKL</sequence>
<dbReference type="GO" id="GO:0016746">
    <property type="term" value="F:acyltransferase activity"/>
    <property type="evidence" value="ECO:0007669"/>
    <property type="project" value="UniProtKB-KW"/>
</dbReference>
<evidence type="ECO:0008006" key="6">
    <source>
        <dbReference type="Google" id="ProtNLM"/>
    </source>
</evidence>
<comment type="similarity">
    <text evidence="1">Belongs to the plant acyltransferase family.</text>
</comment>
<accession>A0AAW1HJQ1</accession>
<keyword evidence="2" id="KW-0808">Transferase</keyword>
<dbReference type="Gene3D" id="3.30.559.10">
    <property type="entry name" value="Chloramphenicol acetyltransferase-like domain"/>
    <property type="match status" value="2"/>
</dbReference>
<dbReference type="AlphaFoldDB" id="A0AAW1HJQ1"/>
<evidence type="ECO:0000256" key="2">
    <source>
        <dbReference type="ARBA" id="ARBA00022679"/>
    </source>
</evidence>
<dbReference type="Pfam" id="PF02458">
    <property type="entry name" value="Transferase"/>
    <property type="match status" value="1"/>
</dbReference>
<gene>
    <name evidence="4" type="ORF">RND81_11G092100</name>
</gene>
<evidence type="ECO:0000313" key="4">
    <source>
        <dbReference type="EMBL" id="KAK9676663.1"/>
    </source>
</evidence>
<organism evidence="4 5">
    <name type="scientific">Saponaria officinalis</name>
    <name type="common">Common soapwort</name>
    <name type="synonym">Lychnis saponaria</name>
    <dbReference type="NCBI Taxonomy" id="3572"/>
    <lineage>
        <taxon>Eukaryota</taxon>
        <taxon>Viridiplantae</taxon>
        <taxon>Streptophyta</taxon>
        <taxon>Embryophyta</taxon>
        <taxon>Tracheophyta</taxon>
        <taxon>Spermatophyta</taxon>
        <taxon>Magnoliopsida</taxon>
        <taxon>eudicotyledons</taxon>
        <taxon>Gunneridae</taxon>
        <taxon>Pentapetalae</taxon>
        <taxon>Caryophyllales</taxon>
        <taxon>Caryophyllaceae</taxon>
        <taxon>Caryophylleae</taxon>
        <taxon>Saponaria</taxon>
    </lineage>
</organism>
<keyword evidence="5" id="KW-1185">Reference proteome</keyword>